<dbReference type="Pfam" id="PF03517">
    <property type="entry name" value="Voldacs"/>
    <property type="match status" value="1"/>
</dbReference>
<dbReference type="InterPro" id="IPR039924">
    <property type="entry name" value="ICln/Lot5/Saf5"/>
</dbReference>
<evidence type="ECO:0000256" key="3">
    <source>
        <dbReference type="ARBA" id="ARBA00006172"/>
    </source>
</evidence>
<comment type="similarity">
    <text evidence="3">Belongs to the LOT5 family.</text>
</comment>
<evidence type="ECO:0000256" key="5">
    <source>
        <dbReference type="ARBA" id="ARBA00022490"/>
    </source>
</evidence>
<dbReference type="GO" id="GO:0005634">
    <property type="term" value="C:nucleus"/>
    <property type="evidence" value="ECO:0007669"/>
    <property type="project" value="UniProtKB-SubCell"/>
</dbReference>
<dbReference type="OrthoDB" id="19714at2759"/>
<evidence type="ECO:0000256" key="4">
    <source>
        <dbReference type="ARBA" id="ARBA00015935"/>
    </source>
</evidence>
<keyword evidence="8" id="KW-1185">Reference proteome</keyword>
<name>A0A1G4JIN6_9SACH</name>
<keyword evidence="5" id="KW-0963">Cytoplasm</keyword>
<proteinExistence type="inferred from homology"/>
<protein>
    <recommendedName>
        <fullName evidence="4">Protein LOT5</fullName>
    </recommendedName>
</protein>
<organism evidence="7 8">
    <name type="scientific">Lachancea meyersii CBS 8951</name>
    <dbReference type="NCBI Taxonomy" id="1266667"/>
    <lineage>
        <taxon>Eukaryota</taxon>
        <taxon>Fungi</taxon>
        <taxon>Dikarya</taxon>
        <taxon>Ascomycota</taxon>
        <taxon>Saccharomycotina</taxon>
        <taxon>Saccharomycetes</taxon>
        <taxon>Saccharomycetales</taxon>
        <taxon>Saccharomycetaceae</taxon>
        <taxon>Lachancea</taxon>
    </lineage>
</organism>
<dbReference type="Proteomes" id="UP000191144">
    <property type="component" value="Chromosome E"/>
</dbReference>
<sequence>MLKNGENNLMCQLERTKPTVENVTPISLYQQTQPRMKGVALDQQNELPILYGGGRELLVGLIPPPGEPLERSCVEVADFFVLSTCMVVWINSQEIGLQIPYQNVVYHGTRLIEDESLHTGASVEIVLTIQRDATLDQLFPPGEGMAALGPEYPMSTVELVLRPQYGEFDRVYNDELEMLFTFGEFGLNRGDRMVSNCNAAITRCMDLYYVEDDSSEESEPVEDYCGGETQYTGVSDLRNAVYSNSGAADDLDVEGDSGALKDGVEAGMALEFYENVPLAVRRQLWDAESRGETKKFKS</sequence>
<evidence type="ECO:0000256" key="1">
    <source>
        <dbReference type="ARBA" id="ARBA00004123"/>
    </source>
</evidence>
<gene>
    <name evidence="7" type="ORF">LAME_0E07228G</name>
</gene>
<evidence type="ECO:0000256" key="6">
    <source>
        <dbReference type="ARBA" id="ARBA00023242"/>
    </source>
</evidence>
<keyword evidence="6" id="KW-0539">Nucleus</keyword>
<evidence type="ECO:0000256" key="2">
    <source>
        <dbReference type="ARBA" id="ARBA00004496"/>
    </source>
</evidence>
<dbReference type="EMBL" id="LT598481">
    <property type="protein sequence ID" value="SCU90139.1"/>
    <property type="molecule type" value="Genomic_DNA"/>
</dbReference>
<dbReference type="GO" id="GO:0005737">
    <property type="term" value="C:cytoplasm"/>
    <property type="evidence" value="ECO:0007669"/>
    <property type="project" value="UniProtKB-SubCell"/>
</dbReference>
<reference evidence="8" key="1">
    <citation type="submission" date="2016-03" db="EMBL/GenBank/DDBJ databases">
        <authorList>
            <person name="Devillers Hugo."/>
        </authorList>
    </citation>
    <scope>NUCLEOTIDE SEQUENCE [LARGE SCALE GENOMIC DNA]</scope>
</reference>
<evidence type="ECO:0000313" key="7">
    <source>
        <dbReference type="EMBL" id="SCU90139.1"/>
    </source>
</evidence>
<accession>A0A1G4JIN6</accession>
<comment type="subcellular location">
    <subcellularLocation>
        <location evidence="2">Cytoplasm</location>
    </subcellularLocation>
    <subcellularLocation>
        <location evidence="1">Nucleus</location>
    </subcellularLocation>
</comment>
<evidence type="ECO:0000313" key="8">
    <source>
        <dbReference type="Proteomes" id="UP000191144"/>
    </source>
</evidence>
<dbReference type="AlphaFoldDB" id="A0A1G4JIN6"/>